<sequence>MFAVTTAAYEPVV</sequence>
<keyword evidence="2" id="KW-1185">Reference proteome</keyword>
<organism evidence="1 2">
    <name type="scientific">Trifolium medium</name>
    <dbReference type="NCBI Taxonomy" id="97028"/>
    <lineage>
        <taxon>Eukaryota</taxon>
        <taxon>Viridiplantae</taxon>
        <taxon>Streptophyta</taxon>
        <taxon>Embryophyta</taxon>
        <taxon>Tracheophyta</taxon>
        <taxon>Spermatophyta</taxon>
        <taxon>Magnoliopsida</taxon>
        <taxon>eudicotyledons</taxon>
        <taxon>Gunneridae</taxon>
        <taxon>Pentapetalae</taxon>
        <taxon>rosids</taxon>
        <taxon>fabids</taxon>
        <taxon>Fabales</taxon>
        <taxon>Fabaceae</taxon>
        <taxon>Papilionoideae</taxon>
        <taxon>50 kb inversion clade</taxon>
        <taxon>NPAAA clade</taxon>
        <taxon>Hologalegina</taxon>
        <taxon>IRL clade</taxon>
        <taxon>Trifolieae</taxon>
        <taxon>Trifolium</taxon>
    </lineage>
</organism>
<dbReference type="Proteomes" id="UP000265520">
    <property type="component" value="Unassembled WGS sequence"/>
</dbReference>
<dbReference type="EMBL" id="LXQA010885067">
    <property type="protein sequence ID" value="MCI75530.1"/>
    <property type="molecule type" value="Genomic_DNA"/>
</dbReference>
<proteinExistence type="predicted"/>
<evidence type="ECO:0000313" key="2">
    <source>
        <dbReference type="Proteomes" id="UP000265520"/>
    </source>
</evidence>
<protein>
    <submittedName>
        <fullName evidence="1">Uncharacterized protein</fullName>
    </submittedName>
</protein>
<comment type="caution">
    <text evidence="1">The sequence shown here is derived from an EMBL/GenBank/DDBJ whole genome shotgun (WGS) entry which is preliminary data.</text>
</comment>
<feature type="non-terminal residue" evidence="1">
    <location>
        <position position="13"/>
    </location>
</feature>
<reference evidence="1 2" key="1">
    <citation type="journal article" date="2018" name="Front. Plant Sci.">
        <title>Red Clover (Trifolium pratense) and Zigzag Clover (T. medium) - A Picture of Genomic Similarities and Differences.</title>
        <authorList>
            <person name="Dluhosova J."/>
            <person name="Istvanek J."/>
            <person name="Nedelnik J."/>
            <person name="Repkova J."/>
        </authorList>
    </citation>
    <scope>NUCLEOTIDE SEQUENCE [LARGE SCALE GENOMIC DNA]</scope>
    <source>
        <strain evidence="2">cv. 10/8</strain>
        <tissue evidence="1">Leaf</tissue>
    </source>
</reference>
<name>A0A392UT66_9FABA</name>
<accession>A0A392UT66</accession>
<evidence type="ECO:0000313" key="1">
    <source>
        <dbReference type="EMBL" id="MCI75530.1"/>
    </source>
</evidence>